<gene>
    <name evidence="1" type="ORF">PEDI_04800</name>
</gene>
<dbReference type="EMBL" id="BQKE01000001">
    <property type="protein sequence ID" value="GJM59928.1"/>
    <property type="molecule type" value="Genomic_DNA"/>
</dbReference>
<organism evidence="1 2">
    <name type="scientific">Persicobacter diffluens</name>
    <dbReference type="NCBI Taxonomy" id="981"/>
    <lineage>
        <taxon>Bacteria</taxon>
        <taxon>Pseudomonadati</taxon>
        <taxon>Bacteroidota</taxon>
        <taxon>Cytophagia</taxon>
        <taxon>Cytophagales</taxon>
        <taxon>Persicobacteraceae</taxon>
        <taxon>Persicobacter</taxon>
    </lineage>
</organism>
<protein>
    <submittedName>
        <fullName evidence="1">Uncharacterized protein</fullName>
    </submittedName>
</protein>
<keyword evidence="2" id="KW-1185">Reference proteome</keyword>
<reference evidence="1 2" key="1">
    <citation type="submission" date="2021-12" db="EMBL/GenBank/DDBJ databases">
        <title>Genome sequencing of bacteria with rrn-lacking chromosome and rrn-plasmid.</title>
        <authorList>
            <person name="Anda M."/>
            <person name="Iwasaki W."/>
        </authorList>
    </citation>
    <scope>NUCLEOTIDE SEQUENCE [LARGE SCALE GENOMIC DNA]</scope>
    <source>
        <strain evidence="1 2">NBRC 15940</strain>
    </source>
</reference>
<dbReference type="Pfam" id="PF17653">
    <property type="entry name" value="DUF5522"/>
    <property type="match status" value="1"/>
</dbReference>
<dbReference type="AlphaFoldDB" id="A0AAN4VVX9"/>
<comment type="caution">
    <text evidence="1">The sequence shown here is derived from an EMBL/GenBank/DDBJ whole genome shotgun (WGS) entry which is preliminary data.</text>
</comment>
<name>A0AAN4VVX9_9BACT</name>
<dbReference type="RefSeq" id="WP_338235831.1">
    <property type="nucleotide sequence ID" value="NZ_BQKE01000001.1"/>
</dbReference>
<dbReference type="Proteomes" id="UP001310022">
    <property type="component" value="Unassembled WGS sequence"/>
</dbReference>
<proteinExistence type="predicted"/>
<sequence>MKQHQQSFGQSSTNEDYYINEQGLMVFTAQFHLKRGYCCGNGCKHCPYPKSPKSNKG</sequence>
<evidence type="ECO:0000313" key="1">
    <source>
        <dbReference type="EMBL" id="GJM59928.1"/>
    </source>
</evidence>
<dbReference type="InterPro" id="IPR040807">
    <property type="entry name" value="DUF5522"/>
</dbReference>
<evidence type="ECO:0000313" key="2">
    <source>
        <dbReference type="Proteomes" id="UP001310022"/>
    </source>
</evidence>
<accession>A0AAN4VVX9</accession>